<feature type="domain" description="4Fe-4S ferredoxin-type" evidence="4">
    <location>
        <begin position="93"/>
        <end position="122"/>
    </location>
</feature>
<keyword evidence="3" id="KW-0411">Iron-sulfur</keyword>
<dbReference type="PANTHER" id="PTHR43534">
    <property type="entry name" value="MIND SUPERFAMILY P-LOOP ATPASE CONTAINING AN INSERTED FERREDOXIN DOMAIN"/>
    <property type="match status" value="1"/>
</dbReference>
<dbReference type="STRING" id="39841.SAMN05660836_02450"/>
<dbReference type="SUPFAM" id="SSF52540">
    <property type="entry name" value="P-loop containing nucleoside triphosphate hydrolases"/>
    <property type="match status" value="1"/>
</dbReference>
<dbReference type="InterPro" id="IPR027417">
    <property type="entry name" value="P-loop_NTPase"/>
</dbReference>
<dbReference type="OrthoDB" id="9778602at2"/>
<evidence type="ECO:0000313" key="6">
    <source>
        <dbReference type="Proteomes" id="UP000199611"/>
    </source>
</evidence>
<dbReference type="RefSeq" id="WP_093396156.1">
    <property type="nucleotide sequence ID" value="NZ_FOUU01000011.1"/>
</dbReference>
<dbReference type="InterPro" id="IPR002586">
    <property type="entry name" value="CobQ/CobB/MinD/ParA_Nub-bd_dom"/>
</dbReference>
<dbReference type="PANTHER" id="PTHR43534:SF1">
    <property type="entry name" value="4FE-4S CLUSTER CONTAINING PARA FAMILY ATPASE PROTEIN"/>
    <property type="match status" value="1"/>
</dbReference>
<accession>A0A1I4VSU8</accession>
<evidence type="ECO:0000313" key="5">
    <source>
        <dbReference type="EMBL" id="SFN04260.1"/>
    </source>
</evidence>
<protein>
    <submittedName>
        <fullName evidence="5">MinD superfamily P-loop ATPase, contains an inserted ferredoxin domain</fullName>
    </submittedName>
</protein>
<dbReference type="GO" id="GO:0051536">
    <property type="term" value="F:iron-sulfur cluster binding"/>
    <property type="evidence" value="ECO:0007669"/>
    <property type="project" value="UniProtKB-KW"/>
</dbReference>
<dbReference type="InterPro" id="IPR017896">
    <property type="entry name" value="4Fe4S_Fe-S-bd"/>
</dbReference>
<dbReference type="Proteomes" id="UP000199611">
    <property type="component" value="Unassembled WGS sequence"/>
</dbReference>
<dbReference type="EMBL" id="FOUU01000011">
    <property type="protein sequence ID" value="SFN04260.1"/>
    <property type="molecule type" value="Genomic_DNA"/>
</dbReference>
<evidence type="ECO:0000256" key="3">
    <source>
        <dbReference type="ARBA" id="ARBA00023014"/>
    </source>
</evidence>
<dbReference type="GO" id="GO:0046872">
    <property type="term" value="F:metal ion binding"/>
    <property type="evidence" value="ECO:0007669"/>
    <property type="project" value="UniProtKB-KW"/>
</dbReference>
<keyword evidence="2" id="KW-0408">Iron</keyword>
<dbReference type="InterPro" id="IPR017900">
    <property type="entry name" value="4Fe4S_Fe_S_CS"/>
</dbReference>
<proteinExistence type="predicted"/>
<evidence type="ECO:0000256" key="2">
    <source>
        <dbReference type="ARBA" id="ARBA00023004"/>
    </source>
</evidence>
<sequence length="300" mass="32429">MKDEKPTEIVIISGKGGTGKTSLTAAFASLTGKCVLADCDVDAADLHLIVNPEVVEVHEFWSGHSAVIKADRCNGCGVCAEYCRFDAVIPRDGRFWIDELSCEGCGLCVRLCPEEAVDFIPRLCGHWMISETSFGPMVHAQLGIGAENSGRLVSVVRKQAREIARRRAIPLVLVDGPPGIGCPVISSVTGADLVVVVVEPTLSGCHDMERVIGLAKHFRIPALVCLNRWDINEKMAGSIEKKARELGAPVVGRIPYNPAFTRAQLTGEPVVRLDGRLAVIIESIWQEIERAGGEHGVSWK</sequence>
<dbReference type="Gene3D" id="3.30.70.20">
    <property type="match status" value="1"/>
</dbReference>
<dbReference type="CDD" id="cd03110">
    <property type="entry name" value="SIMIBI_bact_arch"/>
    <property type="match status" value="1"/>
</dbReference>
<reference evidence="5 6" key="1">
    <citation type="submission" date="2016-10" db="EMBL/GenBank/DDBJ databases">
        <authorList>
            <person name="de Groot N.N."/>
        </authorList>
    </citation>
    <scope>NUCLEOTIDE SEQUENCE [LARGE SCALE GENOMIC DNA]</scope>
    <source>
        <strain evidence="5 6">DSM 9990</strain>
    </source>
</reference>
<dbReference type="PROSITE" id="PS51379">
    <property type="entry name" value="4FE4S_FER_2"/>
    <property type="match status" value="2"/>
</dbReference>
<keyword evidence="1" id="KW-0479">Metal-binding</keyword>
<evidence type="ECO:0000256" key="1">
    <source>
        <dbReference type="ARBA" id="ARBA00022723"/>
    </source>
</evidence>
<dbReference type="Pfam" id="PF01656">
    <property type="entry name" value="CbiA"/>
    <property type="match status" value="1"/>
</dbReference>
<name>A0A1I4VSU8_9BACT</name>
<gene>
    <name evidence="5" type="ORF">SAMN05660836_02450</name>
</gene>
<organism evidence="5 6">
    <name type="scientific">Thermodesulforhabdus norvegica</name>
    <dbReference type="NCBI Taxonomy" id="39841"/>
    <lineage>
        <taxon>Bacteria</taxon>
        <taxon>Pseudomonadati</taxon>
        <taxon>Thermodesulfobacteriota</taxon>
        <taxon>Syntrophobacteria</taxon>
        <taxon>Syntrophobacterales</taxon>
        <taxon>Thermodesulforhabdaceae</taxon>
        <taxon>Thermodesulforhabdus</taxon>
    </lineage>
</organism>
<evidence type="ECO:0000259" key="4">
    <source>
        <dbReference type="PROSITE" id="PS51379"/>
    </source>
</evidence>
<dbReference type="Pfam" id="PF00037">
    <property type="entry name" value="Fer4"/>
    <property type="match status" value="2"/>
</dbReference>
<keyword evidence="6" id="KW-1185">Reference proteome</keyword>
<feature type="domain" description="4Fe-4S ferredoxin-type" evidence="4">
    <location>
        <begin position="64"/>
        <end position="92"/>
    </location>
</feature>
<dbReference type="PROSITE" id="PS00198">
    <property type="entry name" value="4FE4S_FER_1"/>
    <property type="match status" value="1"/>
</dbReference>
<dbReference type="Gene3D" id="3.40.50.300">
    <property type="entry name" value="P-loop containing nucleotide triphosphate hydrolases"/>
    <property type="match status" value="1"/>
</dbReference>
<dbReference type="AlphaFoldDB" id="A0A1I4VSU8"/>